<dbReference type="EMBL" id="CP017150">
    <property type="protein sequence ID" value="AOP54850.1"/>
    <property type="molecule type" value="Genomic_DNA"/>
</dbReference>
<sequence length="37" mass="4142">MIRRFDSGRSTSCRTINSLPSSPTNSFYSTMARVNAE</sequence>
<protein>
    <submittedName>
        <fullName evidence="2">Uncharacterized protein</fullName>
    </submittedName>
</protein>
<evidence type="ECO:0000313" key="3">
    <source>
        <dbReference type="Proteomes" id="UP000094793"/>
    </source>
</evidence>
<name>A0A1D7W795_BREAU</name>
<feature type="region of interest" description="Disordered" evidence="1">
    <location>
        <begin position="1"/>
        <end position="37"/>
    </location>
</feature>
<gene>
    <name evidence="2" type="ORF">BLSMQ_3148</name>
</gene>
<reference evidence="3" key="1">
    <citation type="submission" date="2016-09" db="EMBL/GenBank/DDBJ databases">
        <title>Complete Genome Sequence of Brevibacterium linens SMQ-1335.</title>
        <authorList>
            <person name="de Melo A.G."/>
            <person name="Labrie S.J."/>
            <person name="Dumaresq J."/>
            <person name="Roberts R.J."/>
            <person name="Tremblay D.M."/>
            <person name="Moineau S."/>
        </authorList>
    </citation>
    <scope>NUCLEOTIDE SEQUENCE [LARGE SCALE GENOMIC DNA]</scope>
    <source>
        <strain evidence="3">SMQ-1335</strain>
    </source>
</reference>
<dbReference type="AlphaFoldDB" id="A0A1D7W795"/>
<evidence type="ECO:0000256" key="1">
    <source>
        <dbReference type="SAM" id="MobiDB-lite"/>
    </source>
</evidence>
<dbReference type="Proteomes" id="UP000094793">
    <property type="component" value="Chromosome"/>
</dbReference>
<dbReference type="KEGG" id="blin:BLSMQ_3148"/>
<accession>A0A1D7W795</accession>
<feature type="compositionally biased region" description="Polar residues" evidence="1">
    <location>
        <begin position="8"/>
        <end position="29"/>
    </location>
</feature>
<evidence type="ECO:0000313" key="2">
    <source>
        <dbReference type="EMBL" id="AOP54850.1"/>
    </source>
</evidence>
<proteinExistence type="predicted"/>
<organism evidence="2 3">
    <name type="scientific">Brevibacterium aurantiacum</name>
    <dbReference type="NCBI Taxonomy" id="273384"/>
    <lineage>
        <taxon>Bacteria</taxon>
        <taxon>Bacillati</taxon>
        <taxon>Actinomycetota</taxon>
        <taxon>Actinomycetes</taxon>
        <taxon>Micrococcales</taxon>
        <taxon>Brevibacteriaceae</taxon>
        <taxon>Brevibacterium</taxon>
    </lineage>
</organism>